<comment type="caution">
    <text evidence="2">The sequence shown here is derived from an EMBL/GenBank/DDBJ whole genome shotgun (WGS) entry which is preliminary data.</text>
</comment>
<dbReference type="Proteomes" id="UP000290218">
    <property type="component" value="Unassembled WGS sequence"/>
</dbReference>
<proteinExistence type="predicted"/>
<feature type="signal peptide" evidence="1">
    <location>
        <begin position="1"/>
        <end position="24"/>
    </location>
</feature>
<keyword evidence="3" id="KW-1185">Reference proteome</keyword>
<gene>
    <name evidence="2" type="ORF">ESB00_14835</name>
</gene>
<evidence type="ECO:0000313" key="2">
    <source>
        <dbReference type="EMBL" id="RXK52986.1"/>
    </source>
</evidence>
<keyword evidence="1" id="KW-0732">Signal</keyword>
<evidence type="ECO:0008006" key="4">
    <source>
        <dbReference type="Google" id="ProtNLM"/>
    </source>
</evidence>
<name>A0A4V1M5X0_9BACT</name>
<dbReference type="OrthoDB" id="196364at2"/>
<organism evidence="2 3">
    <name type="scientific">Oleiharenicola lentus</name>
    <dbReference type="NCBI Taxonomy" id="2508720"/>
    <lineage>
        <taxon>Bacteria</taxon>
        <taxon>Pseudomonadati</taxon>
        <taxon>Verrucomicrobiota</taxon>
        <taxon>Opitutia</taxon>
        <taxon>Opitutales</taxon>
        <taxon>Opitutaceae</taxon>
        <taxon>Oleiharenicola</taxon>
    </lineage>
</organism>
<dbReference type="SUPFAM" id="SSF53850">
    <property type="entry name" value="Periplasmic binding protein-like II"/>
    <property type="match status" value="1"/>
</dbReference>
<feature type="chain" id="PRO_5020477676" description="PBP domain-containing protein" evidence="1">
    <location>
        <begin position="25"/>
        <end position="142"/>
    </location>
</feature>
<protein>
    <recommendedName>
        <fullName evidence="4">PBP domain-containing protein</fullName>
    </recommendedName>
</protein>
<dbReference type="RefSeq" id="WP_129048576.1">
    <property type="nucleotide sequence ID" value="NZ_SDHX01000002.1"/>
</dbReference>
<reference evidence="2 3" key="1">
    <citation type="submission" date="2019-01" db="EMBL/GenBank/DDBJ databases">
        <title>Lacunisphaera sp. strain TWA-58.</title>
        <authorList>
            <person name="Chen W.-M."/>
        </authorList>
    </citation>
    <scope>NUCLEOTIDE SEQUENCE [LARGE SCALE GENOMIC DNA]</scope>
    <source>
        <strain evidence="2 3">TWA-58</strain>
    </source>
</reference>
<dbReference type="EMBL" id="SDHX01000002">
    <property type="protein sequence ID" value="RXK52986.1"/>
    <property type="molecule type" value="Genomic_DNA"/>
</dbReference>
<sequence>MKSNSLRLLVALAGFALAATAASAAPVLIGNKNVAAEKIDGATVKAVFLGKKVAWDGAGRVVLAVLKTGPVADEFLQGSVAMNASAFNNHWRRLAMTGGGTAPKAFDSAEDLRKFVAETPGAIGFVDAAAADTSVATLTPAS</sequence>
<dbReference type="AlphaFoldDB" id="A0A4V1M5X0"/>
<dbReference type="Gene3D" id="3.40.190.10">
    <property type="entry name" value="Periplasmic binding protein-like II"/>
    <property type="match status" value="1"/>
</dbReference>
<evidence type="ECO:0000256" key="1">
    <source>
        <dbReference type="SAM" id="SignalP"/>
    </source>
</evidence>
<accession>A0A4V1M5X0</accession>
<evidence type="ECO:0000313" key="3">
    <source>
        <dbReference type="Proteomes" id="UP000290218"/>
    </source>
</evidence>